<dbReference type="AlphaFoldDB" id="A0A6A2RH99"/>
<proteinExistence type="predicted"/>
<gene>
    <name evidence="1" type="ORF">GA629_08105</name>
</gene>
<reference evidence="1 2" key="1">
    <citation type="journal article" date="2019" name="Nat. Med.">
        <title>A library of human gut bacterial isolates paired with longitudinal multiomics data enables mechanistic microbiome research.</title>
        <authorList>
            <person name="Poyet M."/>
            <person name="Groussin M."/>
            <person name="Gibbons S.M."/>
            <person name="Avila-Pacheco J."/>
            <person name="Jiang X."/>
            <person name="Kearney S.M."/>
            <person name="Perrotta A.R."/>
            <person name="Berdy B."/>
            <person name="Zhao S."/>
            <person name="Lieberman T.D."/>
            <person name="Swanson P.K."/>
            <person name="Smith M."/>
            <person name="Roesemann S."/>
            <person name="Alexander J.E."/>
            <person name="Rich S.A."/>
            <person name="Livny J."/>
            <person name="Vlamakis H."/>
            <person name="Clish C."/>
            <person name="Bullock K."/>
            <person name="Deik A."/>
            <person name="Scott J."/>
            <person name="Pierce K.A."/>
            <person name="Xavier R.J."/>
            <person name="Alm E.J."/>
        </authorList>
    </citation>
    <scope>NUCLEOTIDE SEQUENCE [LARGE SCALE GENOMIC DNA]</scope>
    <source>
        <strain evidence="1 2">BIOML-A105</strain>
    </source>
</reference>
<dbReference type="Proteomes" id="UP000470200">
    <property type="component" value="Unassembled WGS sequence"/>
</dbReference>
<name>A0A6A2RH99_BIFAD</name>
<dbReference type="EMBL" id="WDIP01000009">
    <property type="protein sequence ID" value="KAB5883917.1"/>
    <property type="molecule type" value="Genomic_DNA"/>
</dbReference>
<evidence type="ECO:0000313" key="1">
    <source>
        <dbReference type="EMBL" id="KAB5883917.1"/>
    </source>
</evidence>
<comment type="caution">
    <text evidence="1">The sequence shown here is derived from an EMBL/GenBank/DDBJ whole genome shotgun (WGS) entry which is preliminary data.</text>
</comment>
<organism evidence="1 2">
    <name type="scientific">Bifidobacterium adolescentis</name>
    <dbReference type="NCBI Taxonomy" id="1680"/>
    <lineage>
        <taxon>Bacteria</taxon>
        <taxon>Bacillati</taxon>
        <taxon>Actinomycetota</taxon>
        <taxon>Actinomycetes</taxon>
        <taxon>Bifidobacteriales</taxon>
        <taxon>Bifidobacteriaceae</taxon>
        <taxon>Bifidobacterium</taxon>
    </lineage>
</organism>
<dbReference type="RefSeq" id="WP_151907891.1">
    <property type="nucleotide sequence ID" value="NZ_JAQDFC010000004.1"/>
</dbReference>
<accession>A0A6A2RH99</accession>
<protein>
    <submittedName>
        <fullName evidence="1">Uncharacterized protein</fullName>
    </submittedName>
</protein>
<evidence type="ECO:0000313" key="2">
    <source>
        <dbReference type="Proteomes" id="UP000470200"/>
    </source>
</evidence>
<sequence length="193" mass="22107">MMNTTIAYLLGLATLPAGAAAVWLLYRLFRREAWLCPYCLAWTAHTKGKPDTALYLPAILTWASVLVHGRTARHRAWRRAHEEYGIGRVDPTWNLWPNHLTRAVPTDELDDEGQTYLLEWGFGSERDSRKEPVGMSYIECLFDGKPMEGYVVRHEDGSMELLVVRHSKEDPRRIPLFDGNAEPNPHIRPIGKE</sequence>